<feature type="transmembrane region" description="Helical" evidence="1">
    <location>
        <begin position="6"/>
        <end position="28"/>
    </location>
</feature>
<dbReference type="EMBL" id="BMMW01000001">
    <property type="protein sequence ID" value="GGK34773.1"/>
    <property type="molecule type" value="Genomic_DNA"/>
</dbReference>
<keyword evidence="3" id="KW-1185">Reference proteome</keyword>
<dbReference type="InterPro" id="IPR021218">
    <property type="entry name" value="DUF2784"/>
</dbReference>
<gene>
    <name evidence="2" type="ORF">GCM10011591_03010</name>
</gene>
<sequence length="125" mass="13547">MLYRGIVDVVAATHFAFIAYVVVGGFLAWRFPRTIWGHLVAVGWGFGTILVGFHCPLTYAENWARRGAGMPELPDGFIAHYLTGVLYPASALGTVRLVAAGCVVVSWVGYAVLAQRHRRVGSEAV</sequence>
<keyword evidence="1" id="KW-0472">Membrane</keyword>
<keyword evidence="1" id="KW-0812">Transmembrane</keyword>
<evidence type="ECO:0000313" key="2">
    <source>
        <dbReference type="EMBL" id="GGK34773.1"/>
    </source>
</evidence>
<evidence type="ECO:0000256" key="1">
    <source>
        <dbReference type="SAM" id="Phobius"/>
    </source>
</evidence>
<dbReference type="Proteomes" id="UP000612956">
    <property type="component" value="Unassembled WGS sequence"/>
</dbReference>
<accession>A0A917V3J6</accession>
<dbReference type="Pfam" id="PF10861">
    <property type="entry name" value="DUF2784"/>
    <property type="match status" value="1"/>
</dbReference>
<keyword evidence="1" id="KW-1133">Transmembrane helix</keyword>
<dbReference type="RefSeq" id="WP_188826890.1">
    <property type="nucleotide sequence ID" value="NZ_BMMW01000001.1"/>
</dbReference>
<proteinExistence type="predicted"/>
<feature type="transmembrane region" description="Helical" evidence="1">
    <location>
        <begin position="35"/>
        <end position="53"/>
    </location>
</feature>
<evidence type="ECO:0000313" key="3">
    <source>
        <dbReference type="Proteomes" id="UP000612956"/>
    </source>
</evidence>
<dbReference type="AlphaFoldDB" id="A0A917V3J6"/>
<name>A0A917V3J6_9NOCA</name>
<reference evidence="2" key="2">
    <citation type="submission" date="2020-09" db="EMBL/GenBank/DDBJ databases">
        <authorList>
            <person name="Sun Q."/>
            <person name="Zhou Y."/>
        </authorList>
    </citation>
    <scope>NUCLEOTIDE SEQUENCE</scope>
    <source>
        <strain evidence="2">CGMCC 4.7278</strain>
    </source>
</reference>
<evidence type="ECO:0008006" key="4">
    <source>
        <dbReference type="Google" id="ProtNLM"/>
    </source>
</evidence>
<comment type="caution">
    <text evidence="2">The sequence shown here is derived from an EMBL/GenBank/DDBJ whole genome shotgun (WGS) entry which is preliminary data.</text>
</comment>
<protein>
    <recommendedName>
        <fullName evidence="4">DUF2784 domain-containing protein</fullName>
    </recommendedName>
</protein>
<feature type="transmembrane region" description="Helical" evidence="1">
    <location>
        <begin position="91"/>
        <end position="113"/>
    </location>
</feature>
<organism evidence="2 3">
    <name type="scientific">Nocardia camponoti</name>
    <dbReference type="NCBI Taxonomy" id="1616106"/>
    <lineage>
        <taxon>Bacteria</taxon>
        <taxon>Bacillati</taxon>
        <taxon>Actinomycetota</taxon>
        <taxon>Actinomycetes</taxon>
        <taxon>Mycobacteriales</taxon>
        <taxon>Nocardiaceae</taxon>
        <taxon>Nocardia</taxon>
    </lineage>
</organism>
<reference evidence="2" key="1">
    <citation type="journal article" date="2014" name="Int. J. Syst. Evol. Microbiol.">
        <title>Complete genome sequence of Corynebacterium casei LMG S-19264T (=DSM 44701T), isolated from a smear-ripened cheese.</title>
        <authorList>
            <consortium name="US DOE Joint Genome Institute (JGI-PGF)"/>
            <person name="Walter F."/>
            <person name="Albersmeier A."/>
            <person name="Kalinowski J."/>
            <person name="Ruckert C."/>
        </authorList>
    </citation>
    <scope>NUCLEOTIDE SEQUENCE</scope>
    <source>
        <strain evidence="2">CGMCC 4.7278</strain>
    </source>
</reference>